<evidence type="ECO:0000313" key="1">
    <source>
        <dbReference type="EMBL" id="CAH2080601.1"/>
    </source>
</evidence>
<keyword evidence="2" id="KW-1185">Reference proteome</keyword>
<dbReference type="GO" id="GO:0070182">
    <property type="term" value="F:DNA polymerase binding"/>
    <property type="evidence" value="ECO:0007669"/>
    <property type="project" value="TreeGrafter"/>
</dbReference>
<dbReference type="EMBL" id="CAJVSB020000930">
    <property type="protein sequence ID" value="CAH2080601.1"/>
    <property type="molecule type" value="Genomic_DNA"/>
</dbReference>
<protein>
    <recommendedName>
        <fullName evidence="3">ATP-dependent helicase C-terminal domain-containing protein</fullName>
    </recommendedName>
</protein>
<comment type="caution">
    <text evidence="1">The sequence shown here is derived from an EMBL/GenBank/DDBJ whole genome shotgun (WGS) entry which is preliminary data.</text>
</comment>
<sequence>MLQIVTTLKLKVSPLYPVDPYGYSFNSSYRNHDSLEYKLELGNAIVNFARIVPDGFLVVFPSYYLLDQCVGCWKNTGSHANSTNSSTIWERICKYKQPVVEPRQASLFPLAIDVRN</sequence>
<dbReference type="Gene3D" id="3.40.50.300">
    <property type="entry name" value="P-loop containing nucleotide triphosphate hydrolases"/>
    <property type="match status" value="1"/>
</dbReference>
<dbReference type="Proteomes" id="UP000836841">
    <property type="component" value="Unassembled WGS sequence"/>
</dbReference>
<dbReference type="GO" id="GO:0005524">
    <property type="term" value="F:ATP binding"/>
    <property type="evidence" value="ECO:0007669"/>
    <property type="project" value="TreeGrafter"/>
</dbReference>
<gene>
    <name evidence="1" type="ORF">TAV2_LOCUS26300</name>
</gene>
<proteinExistence type="predicted"/>
<evidence type="ECO:0008006" key="3">
    <source>
        <dbReference type="Google" id="ProtNLM"/>
    </source>
</evidence>
<name>A0AAU9T852_THLAR</name>
<dbReference type="GO" id="GO:0090657">
    <property type="term" value="P:telomeric loop disassembly"/>
    <property type="evidence" value="ECO:0007669"/>
    <property type="project" value="TreeGrafter"/>
</dbReference>
<dbReference type="GO" id="GO:1904430">
    <property type="term" value="P:negative regulation of t-circle formation"/>
    <property type="evidence" value="ECO:0007669"/>
    <property type="project" value="TreeGrafter"/>
</dbReference>
<dbReference type="GO" id="GO:0045910">
    <property type="term" value="P:negative regulation of DNA recombination"/>
    <property type="evidence" value="ECO:0007669"/>
    <property type="project" value="TreeGrafter"/>
</dbReference>
<dbReference type="InterPro" id="IPR027417">
    <property type="entry name" value="P-loop_NTPase"/>
</dbReference>
<dbReference type="GO" id="GO:0010569">
    <property type="term" value="P:regulation of double-strand break repair via homologous recombination"/>
    <property type="evidence" value="ECO:0007669"/>
    <property type="project" value="TreeGrafter"/>
</dbReference>
<dbReference type="GO" id="GO:0005634">
    <property type="term" value="C:nucleus"/>
    <property type="evidence" value="ECO:0007669"/>
    <property type="project" value="TreeGrafter"/>
</dbReference>
<dbReference type="InterPro" id="IPR045028">
    <property type="entry name" value="DinG/Rad3-like"/>
</dbReference>
<dbReference type="PANTHER" id="PTHR11472">
    <property type="entry name" value="DNA REPAIR DEAD HELICASE RAD3/XP-D SUBFAMILY MEMBER"/>
    <property type="match status" value="1"/>
</dbReference>
<organism evidence="1 2">
    <name type="scientific">Thlaspi arvense</name>
    <name type="common">Field penny-cress</name>
    <dbReference type="NCBI Taxonomy" id="13288"/>
    <lineage>
        <taxon>Eukaryota</taxon>
        <taxon>Viridiplantae</taxon>
        <taxon>Streptophyta</taxon>
        <taxon>Embryophyta</taxon>
        <taxon>Tracheophyta</taxon>
        <taxon>Spermatophyta</taxon>
        <taxon>Magnoliopsida</taxon>
        <taxon>eudicotyledons</taxon>
        <taxon>Gunneridae</taxon>
        <taxon>Pentapetalae</taxon>
        <taxon>rosids</taxon>
        <taxon>malvids</taxon>
        <taxon>Brassicales</taxon>
        <taxon>Brassicaceae</taxon>
        <taxon>Thlaspideae</taxon>
        <taxon>Thlaspi</taxon>
    </lineage>
</organism>
<dbReference type="AlphaFoldDB" id="A0AAU9T852"/>
<evidence type="ECO:0000313" key="2">
    <source>
        <dbReference type="Proteomes" id="UP000836841"/>
    </source>
</evidence>
<dbReference type="PANTHER" id="PTHR11472:SF34">
    <property type="entry name" value="REGULATOR OF TELOMERE ELONGATION HELICASE 1"/>
    <property type="match status" value="1"/>
</dbReference>
<accession>A0AAU9T852</accession>
<reference evidence="1 2" key="1">
    <citation type="submission" date="2022-03" db="EMBL/GenBank/DDBJ databases">
        <authorList>
            <person name="Nunn A."/>
            <person name="Chopra R."/>
            <person name="Nunn A."/>
            <person name="Contreras Garrido A."/>
        </authorList>
    </citation>
    <scope>NUCLEOTIDE SEQUENCE [LARGE SCALE GENOMIC DNA]</scope>
</reference>
<dbReference type="GO" id="GO:0003678">
    <property type="term" value="F:DNA helicase activity"/>
    <property type="evidence" value="ECO:0007669"/>
    <property type="project" value="TreeGrafter"/>
</dbReference>